<organism evidence="2 3">
    <name type="scientific">Strongyloides papillosus</name>
    <name type="common">Intestinal threadworm</name>
    <dbReference type="NCBI Taxonomy" id="174720"/>
    <lineage>
        <taxon>Eukaryota</taxon>
        <taxon>Metazoa</taxon>
        <taxon>Ecdysozoa</taxon>
        <taxon>Nematoda</taxon>
        <taxon>Chromadorea</taxon>
        <taxon>Rhabditida</taxon>
        <taxon>Tylenchina</taxon>
        <taxon>Panagrolaimomorpha</taxon>
        <taxon>Strongyloidoidea</taxon>
        <taxon>Strongyloididae</taxon>
        <taxon>Strongyloides</taxon>
    </lineage>
</organism>
<name>A0A0N5B6J2_STREA</name>
<keyword evidence="1" id="KW-0812">Transmembrane</keyword>
<dbReference type="WBParaSite" id="SPAL_0000168050.1">
    <property type="protein sequence ID" value="SPAL_0000168050.1"/>
    <property type="gene ID" value="SPAL_0000168050"/>
</dbReference>
<protein>
    <submittedName>
        <fullName evidence="3">MARVEL domain-containing protein</fullName>
    </submittedName>
</protein>
<sequence>MKSICYGIYYRTEKYFSNCSDVMNRIHEVIFKSFKISNGNESVHIFDYLLLFSTTILQLFSSLIITIFSAKAINLSLPNVHLILSILSILIYFLAYIYSTYCCTFYYTKFFYIFALWVVIQHLTSYYYQCRGQKFRIINAFGVFMSLIFLAATTIASYCWYLSFNNKEVPFSRICNYPKTDYDYCYRKLAFSTPYFHWNDEQVSKCHTINSYFLSLFFR</sequence>
<dbReference type="AlphaFoldDB" id="A0A0N5B6J2"/>
<evidence type="ECO:0000256" key="1">
    <source>
        <dbReference type="SAM" id="Phobius"/>
    </source>
</evidence>
<feature type="transmembrane region" description="Helical" evidence="1">
    <location>
        <begin position="80"/>
        <end position="98"/>
    </location>
</feature>
<feature type="transmembrane region" description="Helical" evidence="1">
    <location>
        <begin position="110"/>
        <end position="128"/>
    </location>
</feature>
<feature type="transmembrane region" description="Helical" evidence="1">
    <location>
        <begin position="140"/>
        <end position="163"/>
    </location>
</feature>
<keyword evidence="1" id="KW-0472">Membrane</keyword>
<evidence type="ECO:0000313" key="3">
    <source>
        <dbReference type="WBParaSite" id="SPAL_0000168050.1"/>
    </source>
</evidence>
<keyword evidence="1" id="KW-1133">Transmembrane helix</keyword>
<evidence type="ECO:0000313" key="2">
    <source>
        <dbReference type="Proteomes" id="UP000046392"/>
    </source>
</evidence>
<reference evidence="3" key="1">
    <citation type="submission" date="2017-02" db="UniProtKB">
        <authorList>
            <consortium name="WormBaseParasite"/>
        </authorList>
    </citation>
    <scope>IDENTIFICATION</scope>
</reference>
<feature type="transmembrane region" description="Helical" evidence="1">
    <location>
        <begin position="48"/>
        <end position="68"/>
    </location>
</feature>
<keyword evidence="2" id="KW-1185">Reference proteome</keyword>
<proteinExistence type="predicted"/>
<accession>A0A0N5B6J2</accession>
<dbReference type="Proteomes" id="UP000046392">
    <property type="component" value="Unplaced"/>
</dbReference>